<feature type="compositionally biased region" description="Polar residues" evidence="1">
    <location>
        <begin position="164"/>
        <end position="173"/>
    </location>
</feature>
<evidence type="ECO:0000313" key="3">
    <source>
        <dbReference type="EMBL" id="NOD32237.1"/>
    </source>
</evidence>
<keyword evidence="4" id="KW-1185">Reference proteome</keyword>
<dbReference type="Gene3D" id="3.40.30.10">
    <property type="entry name" value="Glutaredoxin"/>
    <property type="match status" value="1"/>
</dbReference>
<dbReference type="InterPro" id="IPR036249">
    <property type="entry name" value="Thioredoxin-like_sf"/>
</dbReference>
<proteinExistence type="predicted"/>
<dbReference type="PANTHER" id="PTHR43640:SF1">
    <property type="entry name" value="THIOREDOXIN-DEPENDENT PEROXIREDOXIN"/>
    <property type="match status" value="1"/>
</dbReference>
<dbReference type="RefSeq" id="WP_171364399.1">
    <property type="nucleotide sequence ID" value="NZ_WVQY01000009.1"/>
</dbReference>
<feature type="domain" description="Thioredoxin" evidence="2">
    <location>
        <begin position="8"/>
        <end position="158"/>
    </location>
</feature>
<dbReference type="InterPro" id="IPR047262">
    <property type="entry name" value="PRX-like1"/>
</dbReference>
<dbReference type="SUPFAM" id="SSF52833">
    <property type="entry name" value="Thioredoxin-like"/>
    <property type="match status" value="1"/>
</dbReference>
<dbReference type="Pfam" id="PF00578">
    <property type="entry name" value="AhpC-TSA"/>
    <property type="match status" value="1"/>
</dbReference>
<evidence type="ECO:0000259" key="2">
    <source>
        <dbReference type="PROSITE" id="PS51352"/>
    </source>
</evidence>
<dbReference type="InterPro" id="IPR013766">
    <property type="entry name" value="Thioredoxin_domain"/>
</dbReference>
<dbReference type="Proteomes" id="UP000599383">
    <property type="component" value="Unassembled WGS sequence"/>
</dbReference>
<dbReference type="PROSITE" id="PS51352">
    <property type="entry name" value="THIOREDOXIN_2"/>
    <property type="match status" value="1"/>
</dbReference>
<evidence type="ECO:0000313" key="4">
    <source>
        <dbReference type="Proteomes" id="UP000599383"/>
    </source>
</evidence>
<dbReference type="InterPro" id="IPR000866">
    <property type="entry name" value="AhpC/TSA"/>
</dbReference>
<gene>
    <name evidence="3" type="ORF">GS617_18370</name>
</gene>
<dbReference type="CDD" id="cd02969">
    <property type="entry name" value="PRX_like1"/>
    <property type="match status" value="1"/>
</dbReference>
<feature type="region of interest" description="Disordered" evidence="1">
    <location>
        <begin position="163"/>
        <end position="182"/>
    </location>
</feature>
<dbReference type="PANTHER" id="PTHR43640">
    <property type="entry name" value="OS07G0260300 PROTEIN"/>
    <property type="match status" value="1"/>
</dbReference>
<dbReference type="EMBL" id="WVQY01000009">
    <property type="protein sequence ID" value="NOD32237.1"/>
    <property type="molecule type" value="Genomic_DNA"/>
</dbReference>
<sequence length="182" mass="20179">MLLDTPVCDFGWNAPDFTLKDPNGRAFKMSDHLQNGLLIAFICNHCPYVKTITDRLAQDTDLLMSKGIGVLAVMSNDYRDYAEDSPPNMLEFARQNGFNFPYLVDEDQSVGKAYGAVCTPDFFGLNADGKLQYRGRLDNLGRGKTGKREPELVNAMLQIAETGQGPQDQTPSMGCSIKWTRG</sequence>
<evidence type="ECO:0000256" key="1">
    <source>
        <dbReference type="SAM" id="MobiDB-lite"/>
    </source>
</evidence>
<name>A0ABX1WGA5_9RHOB</name>
<protein>
    <submittedName>
        <fullName evidence="3">Redoxin domain-containing protein</fullName>
    </submittedName>
</protein>
<organism evidence="3 4">
    <name type="scientific">Ruegeria atlantica</name>
    <dbReference type="NCBI Taxonomy" id="81569"/>
    <lineage>
        <taxon>Bacteria</taxon>
        <taxon>Pseudomonadati</taxon>
        <taxon>Pseudomonadota</taxon>
        <taxon>Alphaproteobacteria</taxon>
        <taxon>Rhodobacterales</taxon>
        <taxon>Roseobacteraceae</taxon>
        <taxon>Ruegeria</taxon>
    </lineage>
</organism>
<reference evidence="3 4" key="1">
    <citation type="submission" date="2019-12" db="EMBL/GenBank/DDBJ databases">
        <title>Ruegeria JWLKs population differentiation of coral mucus and skeleton niches.</title>
        <authorList>
            <person name="Luo D."/>
        </authorList>
    </citation>
    <scope>NUCLEOTIDE SEQUENCE [LARGE SCALE GENOMIC DNA]</scope>
    <source>
        <strain evidence="3 4">HKCCD6238</strain>
    </source>
</reference>
<comment type="caution">
    <text evidence="3">The sequence shown here is derived from an EMBL/GenBank/DDBJ whole genome shotgun (WGS) entry which is preliminary data.</text>
</comment>
<accession>A0ABX1WGA5</accession>